<protein>
    <submittedName>
        <fullName evidence="3">Uncharacterized protein LOC110595638</fullName>
    </submittedName>
</protein>
<evidence type="ECO:0000313" key="3">
    <source>
        <dbReference type="RefSeq" id="XP_021568024.1"/>
    </source>
</evidence>
<accession>A0A3Q0DUU3</accession>
<dbReference type="RefSeq" id="XP_021568024.1">
    <property type="nucleotide sequence ID" value="XM_021712349.1"/>
</dbReference>
<sequence>MGSDPQGPGEGFGETKPPCSYHSGPQGDRSEASPSDPGKCPGRGGTPFRSVRSERSEWRQMSPGLRTSPRPEPAPEPPAASTRAPRLESSLPGPPGATLRSGTRERRYPPWIKKLKKKPVGVKEGGGVCLRACWTPERTREPARGRRLPAGPWTGGRRAQGAGAAQTPSRVLLRHPVLRGPPGLRTVSSSPRRRRGAEDRRSGSPGCARLRWGRCGTTGPLCSSAWPPCSPKRSSIPQYGYLVNCPMGASRLLLVMMELPSFSSTHGHPTEDDISHLLFHVSETIMQLSSCQCDSRSN</sequence>
<feature type="region of interest" description="Disordered" evidence="1">
    <location>
        <begin position="1"/>
        <end position="112"/>
    </location>
</feature>
<evidence type="ECO:0000313" key="2">
    <source>
        <dbReference type="Proteomes" id="UP000189704"/>
    </source>
</evidence>
<organism evidence="2 3">
    <name type="scientific">Carlito syrichta</name>
    <name type="common">Philippine tarsier</name>
    <name type="synonym">Tarsius syrichta</name>
    <dbReference type="NCBI Taxonomy" id="1868482"/>
    <lineage>
        <taxon>Eukaryota</taxon>
        <taxon>Metazoa</taxon>
        <taxon>Chordata</taxon>
        <taxon>Craniata</taxon>
        <taxon>Vertebrata</taxon>
        <taxon>Euteleostomi</taxon>
        <taxon>Mammalia</taxon>
        <taxon>Eutheria</taxon>
        <taxon>Euarchontoglires</taxon>
        <taxon>Primates</taxon>
        <taxon>Haplorrhini</taxon>
        <taxon>Tarsiiformes</taxon>
        <taxon>Tarsiidae</taxon>
        <taxon>Carlito</taxon>
    </lineage>
</organism>
<evidence type="ECO:0000256" key="1">
    <source>
        <dbReference type="SAM" id="MobiDB-lite"/>
    </source>
</evidence>
<dbReference type="AlphaFoldDB" id="A0A3Q0DUU3"/>
<feature type="region of interest" description="Disordered" evidence="1">
    <location>
        <begin position="139"/>
        <end position="205"/>
    </location>
</feature>
<dbReference type="KEGG" id="csyr:110595638"/>
<name>A0A3Q0DUU3_CARSF</name>
<gene>
    <name evidence="3" type="primary">LOC110595638</name>
</gene>
<dbReference type="GeneID" id="110595638"/>
<proteinExistence type="predicted"/>
<feature type="compositionally biased region" description="Low complexity" evidence="1">
    <location>
        <begin position="155"/>
        <end position="166"/>
    </location>
</feature>
<dbReference type="Proteomes" id="UP000189704">
    <property type="component" value="Unplaced"/>
</dbReference>
<keyword evidence="2" id="KW-1185">Reference proteome</keyword>
<reference evidence="3" key="1">
    <citation type="submission" date="2025-08" db="UniProtKB">
        <authorList>
            <consortium name="RefSeq"/>
        </authorList>
    </citation>
    <scope>IDENTIFICATION</scope>
</reference>